<dbReference type="PANTHER" id="PTHR12629:SF0">
    <property type="entry name" value="DIPHOSPHOINOSITOL-POLYPHOSPHATE DIPHOSPHATASE"/>
    <property type="match status" value="1"/>
</dbReference>
<comment type="caution">
    <text evidence="11">The sequence shown here is derived from an EMBL/GenBank/DDBJ whole genome shotgun (WGS) entry which is preliminary data.</text>
</comment>
<evidence type="ECO:0000256" key="8">
    <source>
        <dbReference type="ARBA" id="ARBA00022842"/>
    </source>
</evidence>
<proteinExistence type="inferred from homology"/>
<dbReference type="InterPro" id="IPR000086">
    <property type="entry name" value="NUDIX_hydrolase_dom"/>
</dbReference>
<protein>
    <recommendedName>
        <fullName evidence="4">diphosphoinositol-polyphosphate diphosphatase</fullName>
        <ecNumber evidence="4">3.6.1.52</ecNumber>
    </recommendedName>
</protein>
<keyword evidence="8" id="KW-0460">Magnesium</keyword>
<comment type="similarity">
    <text evidence="3">Belongs to the Nudix hydrolase family. DIPP subfamily.</text>
</comment>
<dbReference type="SUPFAM" id="SSF55811">
    <property type="entry name" value="Nudix"/>
    <property type="match status" value="1"/>
</dbReference>
<dbReference type="GO" id="GO:0008486">
    <property type="term" value="F:diphosphoinositol-polyphosphate diphosphatase activity"/>
    <property type="evidence" value="ECO:0007669"/>
    <property type="project" value="UniProtKB-EC"/>
</dbReference>
<dbReference type="AlphaFoldDB" id="A0ABD3W1N0"/>
<keyword evidence="7" id="KW-0378">Hydrolase</keyword>
<dbReference type="GO" id="GO:0005737">
    <property type="term" value="C:cytoplasm"/>
    <property type="evidence" value="ECO:0007669"/>
    <property type="project" value="UniProtKB-SubCell"/>
</dbReference>
<comment type="subcellular location">
    <subcellularLocation>
        <location evidence="2">Cytoplasm</location>
    </subcellularLocation>
</comment>
<name>A0ABD3W1N0_SINWO</name>
<evidence type="ECO:0000256" key="3">
    <source>
        <dbReference type="ARBA" id="ARBA00008266"/>
    </source>
</evidence>
<organism evidence="11 12">
    <name type="scientific">Sinanodonta woodiana</name>
    <name type="common">Chinese pond mussel</name>
    <name type="synonym">Anodonta woodiana</name>
    <dbReference type="NCBI Taxonomy" id="1069815"/>
    <lineage>
        <taxon>Eukaryota</taxon>
        <taxon>Metazoa</taxon>
        <taxon>Spiralia</taxon>
        <taxon>Lophotrochozoa</taxon>
        <taxon>Mollusca</taxon>
        <taxon>Bivalvia</taxon>
        <taxon>Autobranchia</taxon>
        <taxon>Heteroconchia</taxon>
        <taxon>Palaeoheterodonta</taxon>
        <taxon>Unionida</taxon>
        <taxon>Unionoidea</taxon>
        <taxon>Unionidae</taxon>
        <taxon>Unioninae</taxon>
        <taxon>Sinanodonta</taxon>
    </lineage>
</organism>
<evidence type="ECO:0000256" key="2">
    <source>
        <dbReference type="ARBA" id="ARBA00004496"/>
    </source>
</evidence>
<dbReference type="GO" id="GO:0046872">
    <property type="term" value="F:metal ion binding"/>
    <property type="evidence" value="ECO:0007669"/>
    <property type="project" value="UniProtKB-KW"/>
</dbReference>
<sequence length="174" mass="20065">MSGCLYKLCRNISKYQTFSTTANMVKEKPNSVRTYDEDGFRRRAACLCFKDHTEQEILLVTSSKNKDGWVVPGGGVEPLEEPRIAAVREAFEEAGARGHLGRHLGLFENKEKRHRTILYAFTVTELTDEWEDAKAMGRRRQWFSIEEAKEYLSHHKPIQVTYLEMLQPDVGLVK</sequence>
<accession>A0ABD3W1N0</accession>
<keyword evidence="5" id="KW-0963">Cytoplasm</keyword>
<dbReference type="PANTHER" id="PTHR12629">
    <property type="entry name" value="DIPHOSPHOINOSITOL POLYPHOSPHATE PHOSPHOHYDROLASE"/>
    <property type="match status" value="1"/>
</dbReference>
<dbReference type="EMBL" id="JBJQND010000008">
    <property type="protein sequence ID" value="KAL3867786.1"/>
    <property type="molecule type" value="Genomic_DNA"/>
</dbReference>
<dbReference type="EC" id="3.6.1.52" evidence="4"/>
<dbReference type="InterPro" id="IPR015797">
    <property type="entry name" value="NUDIX_hydrolase-like_dom_sf"/>
</dbReference>
<dbReference type="Pfam" id="PF00293">
    <property type="entry name" value="NUDIX"/>
    <property type="match status" value="1"/>
</dbReference>
<dbReference type="InterPro" id="IPR020084">
    <property type="entry name" value="NUDIX_hydrolase_CS"/>
</dbReference>
<dbReference type="PROSITE" id="PS00893">
    <property type="entry name" value="NUDIX_BOX"/>
    <property type="match status" value="1"/>
</dbReference>
<gene>
    <name evidence="11" type="ORF">ACJMK2_040633</name>
</gene>
<keyword evidence="6" id="KW-0479">Metal-binding</keyword>
<keyword evidence="12" id="KW-1185">Reference proteome</keyword>
<dbReference type="Proteomes" id="UP001634394">
    <property type="component" value="Unassembled WGS sequence"/>
</dbReference>
<evidence type="ECO:0000256" key="5">
    <source>
        <dbReference type="ARBA" id="ARBA00022490"/>
    </source>
</evidence>
<dbReference type="InterPro" id="IPR047198">
    <property type="entry name" value="DDP-like_NUDIX"/>
</dbReference>
<evidence type="ECO:0000256" key="1">
    <source>
        <dbReference type="ARBA" id="ARBA00001946"/>
    </source>
</evidence>
<comment type="cofactor">
    <cofactor evidence="1">
        <name>Mg(2+)</name>
        <dbReference type="ChEBI" id="CHEBI:18420"/>
    </cofactor>
</comment>
<evidence type="ECO:0000259" key="10">
    <source>
        <dbReference type="PROSITE" id="PS51462"/>
    </source>
</evidence>
<evidence type="ECO:0000256" key="6">
    <source>
        <dbReference type="ARBA" id="ARBA00022723"/>
    </source>
</evidence>
<dbReference type="CDD" id="cd04666">
    <property type="entry name" value="NUDIX_DIPP2_like_Nudt4"/>
    <property type="match status" value="1"/>
</dbReference>
<evidence type="ECO:0000256" key="4">
    <source>
        <dbReference type="ARBA" id="ARBA00012527"/>
    </source>
</evidence>
<comment type="catalytic activity">
    <reaction evidence="9">
        <text>diphospho-myo-inositol polyphosphate + H2O = myo-inositol polyphosphate + phosphate.</text>
        <dbReference type="EC" id="3.6.1.52"/>
    </reaction>
</comment>
<evidence type="ECO:0000256" key="9">
    <source>
        <dbReference type="ARBA" id="ARBA00033994"/>
    </source>
</evidence>
<evidence type="ECO:0000256" key="7">
    <source>
        <dbReference type="ARBA" id="ARBA00022801"/>
    </source>
</evidence>
<reference evidence="11 12" key="1">
    <citation type="submission" date="2024-11" db="EMBL/GenBank/DDBJ databases">
        <title>Chromosome-level genome assembly of the freshwater bivalve Anodonta woodiana.</title>
        <authorList>
            <person name="Chen X."/>
        </authorList>
    </citation>
    <scope>NUCLEOTIDE SEQUENCE [LARGE SCALE GENOMIC DNA]</scope>
    <source>
        <strain evidence="11">MN2024</strain>
        <tissue evidence="11">Gills</tissue>
    </source>
</reference>
<dbReference type="PROSITE" id="PS51462">
    <property type="entry name" value="NUDIX"/>
    <property type="match status" value="1"/>
</dbReference>
<dbReference type="Gene3D" id="3.90.79.10">
    <property type="entry name" value="Nucleoside Triphosphate Pyrophosphohydrolase"/>
    <property type="match status" value="1"/>
</dbReference>
<evidence type="ECO:0000313" key="12">
    <source>
        <dbReference type="Proteomes" id="UP001634394"/>
    </source>
</evidence>
<evidence type="ECO:0000313" key="11">
    <source>
        <dbReference type="EMBL" id="KAL3867786.1"/>
    </source>
</evidence>
<dbReference type="FunFam" id="3.90.79.10:FF:000002">
    <property type="entry name" value="diphosphoinositol polyphosphate phosphohydrolase 1"/>
    <property type="match status" value="1"/>
</dbReference>
<feature type="domain" description="Nudix hydrolase" evidence="10">
    <location>
        <begin position="39"/>
        <end position="166"/>
    </location>
</feature>